<evidence type="ECO:0000313" key="2">
    <source>
        <dbReference type="Proteomes" id="UP001219525"/>
    </source>
</evidence>
<name>A0AAD6YAS7_9AGAR</name>
<comment type="caution">
    <text evidence="1">The sequence shown here is derived from an EMBL/GenBank/DDBJ whole genome shotgun (WGS) entry which is preliminary data.</text>
</comment>
<accession>A0AAD6YAS7</accession>
<gene>
    <name evidence="1" type="ORF">GGX14DRAFT_572480</name>
</gene>
<protein>
    <submittedName>
        <fullName evidence="1">Uncharacterized protein</fullName>
    </submittedName>
</protein>
<sequence length="287" mass="32234">MPASTRKDRCFGLAIDHAPAHLSREEFRANVEAMYDSLVALPVSQRNYLKFDFVSVLLYRSVQVRFRSMPQIFPNNGLSTHAKALGIGEPPTCVWVRSESESVDNLSEMIADEEFKKILAMGKNPADSFAFSADVVTGVNVASTSPDAALRIMFLAKAPHGMAEEEFHTKFASLFYRFLELPACRKHLLKCSYWKQNTNIVDDLRTLNYRQVEPAIVVMSEVQTWNQITEASQDPTSTAGSPSDCAFQIMEAPELKILADELENLGPNVETWCFTADVVTKIDRYHL</sequence>
<organism evidence="1 2">
    <name type="scientific">Mycena pura</name>
    <dbReference type="NCBI Taxonomy" id="153505"/>
    <lineage>
        <taxon>Eukaryota</taxon>
        <taxon>Fungi</taxon>
        <taxon>Dikarya</taxon>
        <taxon>Basidiomycota</taxon>
        <taxon>Agaricomycotina</taxon>
        <taxon>Agaricomycetes</taxon>
        <taxon>Agaricomycetidae</taxon>
        <taxon>Agaricales</taxon>
        <taxon>Marasmiineae</taxon>
        <taxon>Mycenaceae</taxon>
        <taxon>Mycena</taxon>
    </lineage>
</organism>
<evidence type="ECO:0000313" key="1">
    <source>
        <dbReference type="EMBL" id="KAJ7199763.1"/>
    </source>
</evidence>
<dbReference type="EMBL" id="JARJCW010000066">
    <property type="protein sequence ID" value="KAJ7199763.1"/>
    <property type="molecule type" value="Genomic_DNA"/>
</dbReference>
<proteinExistence type="predicted"/>
<keyword evidence="2" id="KW-1185">Reference proteome</keyword>
<dbReference type="Proteomes" id="UP001219525">
    <property type="component" value="Unassembled WGS sequence"/>
</dbReference>
<reference evidence="1" key="1">
    <citation type="submission" date="2023-03" db="EMBL/GenBank/DDBJ databases">
        <title>Massive genome expansion in bonnet fungi (Mycena s.s.) driven by repeated elements and novel gene families across ecological guilds.</title>
        <authorList>
            <consortium name="Lawrence Berkeley National Laboratory"/>
            <person name="Harder C.B."/>
            <person name="Miyauchi S."/>
            <person name="Viragh M."/>
            <person name="Kuo A."/>
            <person name="Thoen E."/>
            <person name="Andreopoulos B."/>
            <person name="Lu D."/>
            <person name="Skrede I."/>
            <person name="Drula E."/>
            <person name="Henrissat B."/>
            <person name="Morin E."/>
            <person name="Kohler A."/>
            <person name="Barry K."/>
            <person name="LaButti K."/>
            <person name="Morin E."/>
            <person name="Salamov A."/>
            <person name="Lipzen A."/>
            <person name="Mereny Z."/>
            <person name="Hegedus B."/>
            <person name="Baldrian P."/>
            <person name="Stursova M."/>
            <person name="Weitz H."/>
            <person name="Taylor A."/>
            <person name="Grigoriev I.V."/>
            <person name="Nagy L.G."/>
            <person name="Martin F."/>
            <person name="Kauserud H."/>
        </authorList>
    </citation>
    <scope>NUCLEOTIDE SEQUENCE</scope>
    <source>
        <strain evidence="1">9144</strain>
    </source>
</reference>
<dbReference type="AlphaFoldDB" id="A0AAD6YAS7"/>